<comment type="caution">
    <text evidence="5">The sequence shown here is derived from an EMBL/GenBank/DDBJ whole genome shotgun (WGS) entry which is preliminary data.</text>
</comment>
<evidence type="ECO:0000256" key="2">
    <source>
        <dbReference type="ARBA" id="ARBA00022741"/>
    </source>
</evidence>
<gene>
    <name evidence="5" type="ORF">PflQ2_0578</name>
</gene>
<evidence type="ECO:0000256" key="3">
    <source>
        <dbReference type="ARBA" id="ARBA00022840"/>
    </source>
</evidence>
<dbReference type="HOGENOM" id="CLU_000688_25_1_6"/>
<keyword evidence="3" id="KW-0067">ATP-binding</keyword>
<evidence type="ECO:0000256" key="1">
    <source>
        <dbReference type="ARBA" id="ARBA00006914"/>
    </source>
</evidence>
<dbReference type="PANTHER" id="PTHR23073">
    <property type="entry name" value="26S PROTEASOME REGULATORY SUBUNIT"/>
    <property type="match status" value="1"/>
</dbReference>
<organism evidence="5">
    <name type="scientific">Pseudomonas fluorescens (strain Q2-87)</name>
    <dbReference type="NCBI Taxonomy" id="1038922"/>
    <lineage>
        <taxon>Bacteria</taxon>
        <taxon>Pseudomonadati</taxon>
        <taxon>Pseudomonadota</taxon>
        <taxon>Gammaproteobacteria</taxon>
        <taxon>Pseudomonadales</taxon>
        <taxon>Pseudomonadaceae</taxon>
        <taxon>Pseudomonas</taxon>
    </lineage>
</organism>
<evidence type="ECO:0000313" key="5">
    <source>
        <dbReference type="EMBL" id="EJK99189.1"/>
    </source>
</evidence>
<dbReference type="CDD" id="cd19481">
    <property type="entry name" value="RecA-like_protease"/>
    <property type="match status" value="1"/>
</dbReference>
<dbReference type="SUPFAM" id="SSF52540">
    <property type="entry name" value="P-loop containing nucleoside triphosphate hydrolases"/>
    <property type="match status" value="1"/>
</dbReference>
<feature type="domain" description="AAA+ ATPase" evidence="4">
    <location>
        <begin position="114"/>
        <end position="246"/>
    </location>
</feature>
<dbReference type="InterPro" id="IPR003959">
    <property type="entry name" value="ATPase_AAA_core"/>
</dbReference>
<dbReference type="Gene3D" id="3.40.50.300">
    <property type="entry name" value="P-loop containing nucleotide triphosphate hydrolases"/>
    <property type="match status" value="1"/>
</dbReference>
<protein>
    <submittedName>
        <fullName evidence="5">AAA ATPase central domain protein</fullName>
    </submittedName>
</protein>
<dbReference type="AlphaFoldDB" id="J2E7Y7"/>
<dbReference type="PATRIC" id="fig|1038922.3.peg.4937"/>
<dbReference type="SMART" id="SM00382">
    <property type="entry name" value="AAA"/>
    <property type="match status" value="1"/>
</dbReference>
<proteinExistence type="inferred from homology"/>
<dbReference type="EMBL" id="AGBM01000002">
    <property type="protein sequence ID" value="EJK99189.1"/>
    <property type="molecule type" value="Genomic_DNA"/>
</dbReference>
<dbReference type="InterPro" id="IPR003593">
    <property type="entry name" value="AAA+_ATPase"/>
</dbReference>
<dbReference type="Proteomes" id="UP000007289">
    <property type="component" value="Chromosome"/>
</dbReference>
<dbReference type="GO" id="GO:0005524">
    <property type="term" value="F:ATP binding"/>
    <property type="evidence" value="ECO:0007669"/>
    <property type="project" value="UniProtKB-KW"/>
</dbReference>
<comment type="similarity">
    <text evidence="1">Belongs to the AAA ATPase family.</text>
</comment>
<dbReference type="GO" id="GO:0016887">
    <property type="term" value="F:ATP hydrolysis activity"/>
    <property type="evidence" value="ECO:0007669"/>
    <property type="project" value="InterPro"/>
</dbReference>
<dbReference type="InterPro" id="IPR050221">
    <property type="entry name" value="26S_Proteasome_ATPase"/>
</dbReference>
<dbReference type="eggNOG" id="COG0464">
    <property type="taxonomic scope" value="Bacteria"/>
</dbReference>
<evidence type="ECO:0000259" key="4">
    <source>
        <dbReference type="SMART" id="SM00382"/>
    </source>
</evidence>
<name>J2E7Y7_PSEFQ</name>
<sequence>MDSKAILSLIDLALGGDPRTLRMHLHKMAVKTGHRDPELSEKILSRLSTNGLRSAQPAKPIPVDSDSRLNLVRVENPVVMDDAPIYSEEILALLDQVVLERKSASKLLAEGLSPAKSLLFQGPPGVGKTMTARWLASRLGLPFLTLDLATVMSSFLGKTGNNIKAVIDHASSFPCVLLLDEFDAVAKRRDDDRELGELKRLVTVLLQAIDEWPESSVLIAATNHGDLLDPAIWRRFDLEISFDLPSEQMRKAYIISYWPELTKHADNLAHFFGEISYSDIDRSLRKAKKKSILNECNFITCITGAIENKPGNKVELKKKDVIRLAAEGMSQRAISIALEISRPTVKKLWTNTSNVRKPNEQFYSRIWRNTYNKGRYRWWWWRQKTSILNIRGNKAHWFSA</sequence>
<reference evidence="5" key="1">
    <citation type="journal article" date="2012" name="PLoS Genet.">
        <title>Comparative Genomics of Plant-Associated Pseudomonas spp.: Insights into Diversity and Inheritance of Traits Involved in Multitrophic Interactions.</title>
        <authorList>
            <person name="Loper J.E."/>
            <person name="Hassan K.A."/>
            <person name="Mavrodi D.V."/>
            <person name="Davis E.W.II."/>
            <person name="Lim C.K."/>
            <person name="Shaffer B.T."/>
            <person name="Elbourne L.D."/>
            <person name="Stockwell V.O."/>
            <person name="Hartney S.L."/>
            <person name="Breakwell K."/>
            <person name="Henkels M.D."/>
            <person name="Tetu S.G."/>
            <person name="Rangel L.I."/>
            <person name="Kidarsa T.A."/>
            <person name="Wilson N.L."/>
            <person name="van de Mortel J.E."/>
            <person name="Song C."/>
            <person name="Blumhagen R."/>
            <person name="Radune D."/>
            <person name="Hostetler J.B."/>
            <person name="Brinkac L.M."/>
            <person name="Durkin A.S."/>
            <person name="Kluepfel D.A."/>
            <person name="Wechter W.P."/>
            <person name="Anderson A.J."/>
            <person name="Kim Y.C."/>
            <person name="Pierson L.S.III."/>
            <person name="Pierson E.A."/>
            <person name="Lindow S.E."/>
            <person name="Kobayashi D.Y."/>
            <person name="Raaijmakers J.M."/>
            <person name="Weller D.M."/>
            <person name="Thomashow L.S."/>
            <person name="Allen A.E."/>
            <person name="Paulsen I.T."/>
        </authorList>
    </citation>
    <scope>NUCLEOTIDE SEQUENCE [LARGE SCALE GENOMIC DNA]</scope>
    <source>
        <strain evidence="5">Q2-87</strain>
    </source>
</reference>
<dbReference type="RefSeq" id="WP_003177670.1">
    <property type="nucleotide sequence ID" value="NZ_CM001558.1"/>
</dbReference>
<keyword evidence="2" id="KW-0547">Nucleotide-binding</keyword>
<accession>J2E7Y7</accession>
<dbReference type="Pfam" id="PF00004">
    <property type="entry name" value="AAA"/>
    <property type="match status" value="1"/>
</dbReference>
<dbReference type="InterPro" id="IPR027417">
    <property type="entry name" value="P-loop_NTPase"/>
</dbReference>